<dbReference type="EMBL" id="JARTQQ020000001">
    <property type="protein sequence ID" value="MEC5729325.1"/>
    <property type="molecule type" value="Genomic_DNA"/>
</dbReference>
<sequence length="203" mass="21068">MSNISFDPFKTQGSPTGMFNVESRGLVQGDAQDDPAIRLQLSSGTWSGADPVWAGVGAMECIATDAANIAGSNMKPATAAVCNAFIVSNQAYHGIITAGNNVPLYVGNGSVHYYRVGSGARIPLPVSAAVAALATGDDAVGADGFVWDLTNNVIDVYSSATSGNPKLDIKLLMVSQKGNLTVKKNTDGTVVWENDKPCGLFLI</sequence>
<proteinExistence type="predicted"/>
<gene>
    <name evidence="1" type="ORF">QAA55_012995</name>
</gene>
<name>A0ABU6KVJ0_ENTAS</name>
<evidence type="ECO:0008006" key="3">
    <source>
        <dbReference type="Google" id="ProtNLM"/>
    </source>
</evidence>
<dbReference type="RefSeq" id="WP_241175349.1">
    <property type="nucleotide sequence ID" value="NZ_JAKWHR010000165.1"/>
</dbReference>
<dbReference type="Proteomes" id="UP001175344">
    <property type="component" value="Unassembled WGS sequence"/>
</dbReference>
<reference evidence="1 2" key="1">
    <citation type="journal article" date="2023" name="Nat. Commun.">
        <title>Genomic dissection of endemic carbapenem resistance reveals metallo-beta-lactamase dissemination through clonal, plasmid and integron transfer.</title>
        <authorList>
            <person name="Macesic N."/>
            <person name="Hawkey J."/>
            <person name="Vezina B."/>
            <person name="Wisniewski J.A."/>
            <person name="Cottingham H."/>
            <person name="Blakeway L.V."/>
            <person name="Harshegyi T."/>
            <person name="Pragastis K."/>
            <person name="Badoordeen G.Z."/>
            <person name="Dennison A."/>
            <person name="Spelman D.W."/>
            <person name="Jenney A.W.J."/>
            <person name="Peleg A.Y."/>
        </authorList>
    </citation>
    <scope>NUCLEOTIDE SEQUENCE [LARGE SCALE GENOMIC DNA]</scope>
    <source>
        <strain evidence="1 2">CPO239</strain>
    </source>
</reference>
<accession>A0ABU6KVJ0</accession>
<comment type="caution">
    <text evidence="1">The sequence shown here is derived from an EMBL/GenBank/DDBJ whole genome shotgun (WGS) entry which is preliminary data.</text>
</comment>
<organism evidence="1 2">
    <name type="scientific">Enterobacter asburiae</name>
    <dbReference type="NCBI Taxonomy" id="61645"/>
    <lineage>
        <taxon>Bacteria</taxon>
        <taxon>Pseudomonadati</taxon>
        <taxon>Pseudomonadota</taxon>
        <taxon>Gammaproteobacteria</taxon>
        <taxon>Enterobacterales</taxon>
        <taxon>Enterobacteriaceae</taxon>
        <taxon>Enterobacter</taxon>
        <taxon>Enterobacter cloacae complex</taxon>
    </lineage>
</organism>
<evidence type="ECO:0000313" key="1">
    <source>
        <dbReference type="EMBL" id="MEC5729325.1"/>
    </source>
</evidence>
<protein>
    <recommendedName>
        <fullName evidence="3">Bulb-type lectin domain-containing protein</fullName>
    </recommendedName>
</protein>
<keyword evidence="2" id="KW-1185">Reference proteome</keyword>
<evidence type="ECO:0000313" key="2">
    <source>
        <dbReference type="Proteomes" id="UP001175344"/>
    </source>
</evidence>